<keyword evidence="6" id="KW-1185">Reference proteome</keyword>
<evidence type="ECO:0000313" key="5">
    <source>
        <dbReference type="EMBL" id="RIE15993.1"/>
    </source>
</evidence>
<dbReference type="InterPro" id="IPR016195">
    <property type="entry name" value="Pol/histidinol_Pase-like"/>
</dbReference>
<dbReference type="EMBL" id="QXIY01000040">
    <property type="protein sequence ID" value="RIE15993.1"/>
    <property type="molecule type" value="Genomic_DNA"/>
</dbReference>
<dbReference type="GO" id="GO:0004725">
    <property type="term" value="F:protein tyrosine phosphatase activity"/>
    <property type="evidence" value="ECO:0007669"/>
    <property type="project" value="UniProtKB-EC"/>
</dbReference>
<dbReference type="AlphaFoldDB" id="A0A398DP30"/>
<dbReference type="PIRSF" id="PIRSF016557">
    <property type="entry name" value="Caps_synth_CpsB"/>
    <property type="match status" value="1"/>
</dbReference>
<evidence type="ECO:0000313" key="6">
    <source>
        <dbReference type="Proteomes" id="UP000266113"/>
    </source>
</evidence>
<reference evidence="5 6" key="1">
    <citation type="submission" date="2018-09" db="EMBL/GenBank/DDBJ databases">
        <title>Discovery and Ecogenomic Context for Candidatus Cryosericales, a Global Caldiserica Order Active in Thawing Permafrost.</title>
        <authorList>
            <person name="Martinez M.A."/>
            <person name="Woodcroft B.J."/>
            <person name="Ignacio Espinoza J.C."/>
            <person name="Zayed A."/>
            <person name="Singleton C.M."/>
            <person name="Boyd J."/>
            <person name="Li Y.-F."/>
            <person name="Purvine S."/>
            <person name="Maughan H."/>
            <person name="Hodgkins S.B."/>
            <person name="Anderson D."/>
            <person name="Sederholm M."/>
            <person name="Temperton B."/>
            <person name="Saleska S.R."/>
            <person name="Tyson G.W."/>
            <person name="Rich V.I."/>
        </authorList>
    </citation>
    <scope>NUCLEOTIDE SEQUENCE [LARGE SCALE GENOMIC DNA]</scope>
    <source>
        <strain evidence="5 6">SMC1</strain>
    </source>
</reference>
<evidence type="ECO:0000256" key="3">
    <source>
        <dbReference type="ARBA" id="ARBA00022801"/>
    </source>
</evidence>
<dbReference type="PANTHER" id="PTHR39181:SF1">
    <property type="entry name" value="TYROSINE-PROTEIN PHOSPHATASE YWQE"/>
    <property type="match status" value="1"/>
</dbReference>
<dbReference type="Pfam" id="PF19567">
    <property type="entry name" value="CpsB_CapC"/>
    <property type="match status" value="1"/>
</dbReference>
<name>A0A398DP30_9BACT</name>
<dbReference type="OrthoDB" id="9788539at2"/>
<gene>
    <name evidence="5" type="ORF">SMC1_08755</name>
</gene>
<dbReference type="GO" id="GO:0030145">
    <property type="term" value="F:manganese ion binding"/>
    <property type="evidence" value="ECO:0007669"/>
    <property type="project" value="InterPro"/>
</dbReference>
<organism evidence="5 6">
    <name type="scientific">Candidatus Cryosericum septentrionale</name>
    <dbReference type="NCBI Taxonomy" id="2290913"/>
    <lineage>
        <taxon>Bacteria</taxon>
        <taxon>Pseudomonadati</taxon>
        <taxon>Caldisericota/Cryosericota group</taxon>
        <taxon>Candidatus Cryosericota</taxon>
        <taxon>Candidatus Cryosericia</taxon>
        <taxon>Candidatus Cryosericales</taxon>
        <taxon>Candidatus Cryosericaceae</taxon>
        <taxon>Candidatus Cryosericum</taxon>
    </lineage>
</organism>
<dbReference type="Proteomes" id="UP000266113">
    <property type="component" value="Unassembled WGS sequence"/>
</dbReference>
<dbReference type="Gene3D" id="3.20.20.140">
    <property type="entry name" value="Metal-dependent hydrolases"/>
    <property type="match status" value="1"/>
</dbReference>
<dbReference type="PANTHER" id="PTHR39181">
    <property type="entry name" value="TYROSINE-PROTEIN PHOSPHATASE YWQE"/>
    <property type="match status" value="1"/>
</dbReference>
<evidence type="ECO:0000256" key="1">
    <source>
        <dbReference type="ARBA" id="ARBA00005750"/>
    </source>
</evidence>
<dbReference type="RefSeq" id="WP_119086394.1">
    <property type="nucleotide sequence ID" value="NZ_QXIY01000040.1"/>
</dbReference>
<evidence type="ECO:0000256" key="2">
    <source>
        <dbReference type="ARBA" id="ARBA00013064"/>
    </source>
</evidence>
<accession>A0A398DP30</accession>
<sequence length="223" mass="24398">MSVVDIHCHILPGLDDGSPDMATSVAMARLAAAAGISTVIGTPHWIEDEHETDPAQIRQITADLQAELNSRAIPLTVLPGNEAFICPDLPDRVKQGDVLTLADRGTHLLLELPCEDLPTYVDDVIFKLQLQGITPVLAHVERYAYVRSDWHILDRWVQRGCLAQVNAASLDRTKGDDLAQDLVDRGLVACTATDAHDATHRVPRSICNEWSESLLDVKAGEKT</sequence>
<comment type="similarity">
    <text evidence="1">Belongs to the metallo-dependent hydrolases superfamily. CpsB/CapC family.</text>
</comment>
<dbReference type="InterPro" id="IPR016667">
    <property type="entry name" value="Caps_polysacc_synth_CpsB/CapC"/>
</dbReference>
<comment type="catalytic activity">
    <reaction evidence="4">
        <text>O-phospho-L-tyrosyl-[protein] + H2O = L-tyrosyl-[protein] + phosphate</text>
        <dbReference type="Rhea" id="RHEA:10684"/>
        <dbReference type="Rhea" id="RHEA-COMP:10136"/>
        <dbReference type="Rhea" id="RHEA-COMP:20101"/>
        <dbReference type="ChEBI" id="CHEBI:15377"/>
        <dbReference type="ChEBI" id="CHEBI:43474"/>
        <dbReference type="ChEBI" id="CHEBI:46858"/>
        <dbReference type="ChEBI" id="CHEBI:61978"/>
        <dbReference type="EC" id="3.1.3.48"/>
    </reaction>
</comment>
<dbReference type="SUPFAM" id="SSF89550">
    <property type="entry name" value="PHP domain-like"/>
    <property type="match status" value="1"/>
</dbReference>
<evidence type="ECO:0000256" key="4">
    <source>
        <dbReference type="ARBA" id="ARBA00051722"/>
    </source>
</evidence>
<protein>
    <recommendedName>
        <fullName evidence="2">protein-tyrosine-phosphatase</fullName>
        <ecNumber evidence="2">3.1.3.48</ecNumber>
    </recommendedName>
</protein>
<dbReference type="EC" id="3.1.3.48" evidence="2"/>
<proteinExistence type="inferred from homology"/>
<keyword evidence="3" id="KW-0378">Hydrolase</keyword>
<comment type="caution">
    <text evidence="5">The sequence shown here is derived from an EMBL/GenBank/DDBJ whole genome shotgun (WGS) entry which is preliminary data.</text>
</comment>